<proteinExistence type="predicted"/>
<keyword evidence="1" id="KW-0812">Transmembrane</keyword>
<feature type="transmembrane region" description="Helical" evidence="1">
    <location>
        <begin position="101"/>
        <end position="127"/>
    </location>
</feature>
<feature type="transmembrane region" description="Helical" evidence="1">
    <location>
        <begin position="63"/>
        <end position="80"/>
    </location>
</feature>
<dbReference type="OrthoDB" id="5298483at2"/>
<comment type="caution">
    <text evidence="2">The sequence shown here is derived from an EMBL/GenBank/DDBJ whole genome shotgun (WGS) entry which is preliminary data.</text>
</comment>
<feature type="transmembrane region" description="Helical" evidence="1">
    <location>
        <begin position="147"/>
        <end position="175"/>
    </location>
</feature>
<reference evidence="2 3" key="1">
    <citation type="submission" date="2018-05" db="EMBL/GenBank/DDBJ databases">
        <title>Genomic Encyclopedia of Type Strains, Phase IV (KMG-IV): sequencing the most valuable type-strain genomes for metagenomic binning, comparative biology and taxonomic classification.</title>
        <authorList>
            <person name="Goeker M."/>
        </authorList>
    </citation>
    <scope>NUCLEOTIDE SEQUENCE [LARGE SCALE GENOMIC DNA]</scope>
    <source>
        <strain evidence="2 3">DSM 25134</strain>
    </source>
</reference>
<evidence type="ECO:0000313" key="3">
    <source>
        <dbReference type="Proteomes" id="UP000248395"/>
    </source>
</evidence>
<keyword evidence="1" id="KW-0472">Membrane</keyword>
<evidence type="ECO:0000256" key="1">
    <source>
        <dbReference type="SAM" id="Phobius"/>
    </source>
</evidence>
<organism evidence="2 3">
    <name type="scientific">Aquitalea magnusonii</name>
    <dbReference type="NCBI Taxonomy" id="332411"/>
    <lineage>
        <taxon>Bacteria</taxon>
        <taxon>Pseudomonadati</taxon>
        <taxon>Pseudomonadota</taxon>
        <taxon>Betaproteobacteria</taxon>
        <taxon>Neisseriales</taxon>
        <taxon>Chromobacteriaceae</taxon>
        <taxon>Aquitalea</taxon>
    </lineage>
</organism>
<dbReference type="InterPro" id="IPR047798">
    <property type="entry name" value="BPSS1780-like"/>
</dbReference>
<evidence type="ECO:0008006" key="4">
    <source>
        <dbReference type="Google" id="ProtNLM"/>
    </source>
</evidence>
<feature type="transmembrane region" description="Helical" evidence="1">
    <location>
        <begin position="196"/>
        <end position="223"/>
    </location>
</feature>
<dbReference type="EMBL" id="QJKC01000009">
    <property type="protein sequence ID" value="PXX46164.1"/>
    <property type="molecule type" value="Genomic_DNA"/>
</dbReference>
<dbReference type="AlphaFoldDB" id="A0A318JFM7"/>
<gene>
    <name evidence="2" type="ORF">DFR38_1095</name>
</gene>
<dbReference type="NCBIfam" id="NF041043">
    <property type="entry name" value="BPSS1780_fam"/>
    <property type="match status" value="1"/>
</dbReference>
<protein>
    <recommendedName>
        <fullName evidence="4">Transmembrane protein</fullName>
    </recommendedName>
</protein>
<dbReference type="RefSeq" id="WP_059285131.1">
    <property type="nucleotide sequence ID" value="NZ_LNQU01000015.1"/>
</dbReference>
<dbReference type="Proteomes" id="UP000248395">
    <property type="component" value="Unassembled WGS sequence"/>
</dbReference>
<keyword evidence="3" id="KW-1185">Reference proteome</keyword>
<feature type="transmembrane region" description="Helical" evidence="1">
    <location>
        <begin position="35"/>
        <end position="57"/>
    </location>
</feature>
<sequence length="243" mass="26685">MQTDFSARVDARKVGYTQGWRWIVQAFYLVRQQPLTWMLLAGSYLLIHFAVAAIPLLGAPLTFFLAPIFAAAFVLAAQQAEQGVELKMAALFAGFRLALRPLLNVGMLYLALLLLAMMLLSALMPMLGIHMAAPQAGQELPQLSGPVAPFMLLTSALMFLLSLCYWFAPALVVLNGLGPWQALRDSFRAGLANWPAVLLSAFMLALLLFLALLPLGLGLLLWFPVLYVTAYTGWKDLFAVRQA</sequence>
<accession>A0A318JFM7</accession>
<keyword evidence="1" id="KW-1133">Transmembrane helix</keyword>
<evidence type="ECO:0000313" key="2">
    <source>
        <dbReference type="EMBL" id="PXX46164.1"/>
    </source>
</evidence>
<name>A0A318JFM7_9NEIS</name>